<evidence type="ECO:0000313" key="1">
    <source>
        <dbReference type="EMBL" id="CAL1383490.1"/>
    </source>
</evidence>
<evidence type="ECO:0000313" key="2">
    <source>
        <dbReference type="Proteomes" id="UP001497516"/>
    </source>
</evidence>
<dbReference type="Proteomes" id="UP001497516">
    <property type="component" value="Chromosome 4"/>
</dbReference>
<dbReference type="AlphaFoldDB" id="A0AAV2EC67"/>
<protein>
    <recommendedName>
        <fullName evidence="3">Reverse transcriptase zinc-binding domain-containing protein</fullName>
    </recommendedName>
</protein>
<reference evidence="1 2" key="1">
    <citation type="submission" date="2024-04" db="EMBL/GenBank/DDBJ databases">
        <authorList>
            <person name="Fracassetti M."/>
        </authorList>
    </citation>
    <scope>NUCLEOTIDE SEQUENCE [LARGE SCALE GENOMIC DNA]</scope>
</reference>
<evidence type="ECO:0008006" key="3">
    <source>
        <dbReference type="Google" id="ProtNLM"/>
    </source>
</evidence>
<name>A0AAV2EC67_9ROSI</name>
<proteinExistence type="predicted"/>
<sequence>MWRSLLSAQDFLCAGLRWRVGNGYKGNPQRSDECPFRDQKETQHHMFLECSWSSRIWRGSPWESAFTVHGSSDCMKWVAEVMKHESLDVAESWAMVLSAIWKEQYAHLFNGPKWPEDEIL</sequence>
<organism evidence="1 2">
    <name type="scientific">Linum trigynum</name>
    <dbReference type="NCBI Taxonomy" id="586398"/>
    <lineage>
        <taxon>Eukaryota</taxon>
        <taxon>Viridiplantae</taxon>
        <taxon>Streptophyta</taxon>
        <taxon>Embryophyta</taxon>
        <taxon>Tracheophyta</taxon>
        <taxon>Spermatophyta</taxon>
        <taxon>Magnoliopsida</taxon>
        <taxon>eudicotyledons</taxon>
        <taxon>Gunneridae</taxon>
        <taxon>Pentapetalae</taxon>
        <taxon>rosids</taxon>
        <taxon>fabids</taxon>
        <taxon>Malpighiales</taxon>
        <taxon>Linaceae</taxon>
        <taxon>Linum</taxon>
    </lineage>
</organism>
<accession>A0AAV2EC67</accession>
<dbReference type="EMBL" id="OZ034817">
    <property type="protein sequence ID" value="CAL1383490.1"/>
    <property type="molecule type" value="Genomic_DNA"/>
</dbReference>
<keyword evidence="2" id="KW-1185">Reference proteome</keyword>
<gene>
    <name evidence="1" type="ORF">LTRI10_LOCUS24758</name>
</gene>